<name>A0A9K3HEX2_HELAN</name>
<dbReference type="Gramene" id="mRNA:HanXRQr2_Chr12g0529801">
    <property type="protein sequence ID" value="mRNA:HanXRQr2_Chr12g0529801"/>
    <property type="gene ID" value="HanXRQr2_Chr12g0529801"/>
</dbReference>
<reference evidence="1" key="2">
    <citation type="submission" date="2020-06" db="EMBL/GenBank/DDBJ databases">
        <title>Helianthus annuus Genome sequencing and assembly Release 2.</title>
        <authorList>
            <person name="Gouzy J."/>
            <person name="Langlade N."/>
            <person name="Munos S."/>
        </authorList>
    </citation>
    <scope>NUCLEOTIDE SEQUENCE</scope>
    <source>
        <tissue evidence="1">Leaves</tissue>
    </source>
</reference>
<evidence type="ECO:0000313" key="1">
    <source>
        <dbReference type="EMBL" id="KAF5776934.1"/>
    </source>
</evidence>
<sequence length="52" mass="5888">MDSTLRNHSNMWSGRAKAEPEPWLTACCPLCGSRSRKYNYGAHVNCWFGPSI</sequence>
<dbReference type="AlphaFoldDB" id="A0A9K3HEX2"/>
<comment type="caution">
    <text evidence="1">The sequence shown here is derived from an EMBL/GenBank/DDBJ whole genome shotgun (WGS) entry which is preliminary data.</text>
</comment>
<keyword evidence="2" id="KW-1185">Reference proteome</keyword>
<dbReference type="Proteomes" id="UP000215914">
    <property type="component" value="Unassembled WGS sequence"/>
</dbReference>
<reference evidence="1" key="1">
    <citation type="journal article" date="2017" name="Nature">
        <title>The sunflower genome provides insights into oil metabolism, flowering and Asterid evolution.</title>
        <authorList>
            <person name="Badouin H."/>
            <person name="Gouzy J."/>
            <person name="Grassa C.J."/>
            <person name="Murat F."/>
            <person name="Staton S.E."/>
            <person name="Cottret L."/>
            <person name="Lelandais-Briere C."/>
            <person name="Owens G.L."/>
            <person name="Carrere S."/>
            <person name="Mayjonade B."/>
            <person name="Legrand L."/>
            <person name="Gill N."/>
            <person name="Kane N.C."/>
            <person name="Bowers J.E."/>
            <person name="Hubner S."/>
            <person name="Bellec A."/>
            <person name="Berard A."/>
            <person name="Berges H."/>
            <person name="Blanchet N."/>
            <person name="Boniface M.C."/>
            <person name="Brunel D."/>
            <person name="Catrice O."/>
            <person name="Chaidir N."/>
            <person name="Claudel C."/>
            <person name="Donnadieu C."/>
            <person name="Faraut T."/>
            <person name="Fievet G."/>
            <person name="Helmstetter N."/>
            <person name="King M."/>
            <person name="Knapp S.J."/>
            <person name="Lai Z."/>
            <person name="Le Paslier M.C."/>
            <person name="Lippi Y."/>
            <person name="Lorenzon L."/>
            <person name="Mandel J.R."/>
            <person name="Marage G."/>
            <person name="Marchand G."/>
            <person name="Marquand E."/>
            <person name="Bret-Mestries E."/>
            <person name="Morien E."/>
            <person name="Nambeesan S."/>
            <person name="Nguyen T."/>
            <person name="Pegot-Espagnet P."/>
            <person name="Pouilly N."/>
            <person name="Raftis F."/>
            <person name="Sallet E."/>
            <person name="Schiex T."/>
            <person name="Thomas J."/>
            <person name="Vandecasteele C."/>
            <person name="Vares D."/>
            <person name="Vear F."/>
            <person name="Vautrin S."/>
            <person name="Crespi M."/>
            <person name="Mangin B."/>
            <person name="Burke J.M."/>
            <person name="Salse J."/>
            <person name="Munos S."/>
            <person name="Vincourt P."/>
            <person name="Rieseberg L.H."/>
            <person name="Langlade N.B."/>
        </authorList>
    </citation>
    <scope>NUCLEOTIDE SEQUENCE</scope>
    <source>
        <tissue evidence="1">Leaves</tissue>
    </source>
</reference>
<gene>
    <name evidence="1" type="ORF">HanXRQr2_Chr12g0529801</name>
</gene>
<dbReference type="EMBL" id="MNCJ02000327">
    <property type="protein sequence ID" value="KAF5776934.1"/>
    <property type="molecule type" value="Genomic_DNA"/>
</dbReference>
<proteinExistence type="predicted"/>
<accession>A0A9K3HEX2</accession>
<protein>
    <submittedName>
        <fullName evidence="1">Uncharacterized protein</fullName>
    </submittedName>
</protein>
<organism evidence="1 2">
    <name type="scientific">Helianthus annuus</name>
    <name type="common">Common sunflower</name>
    <dbReference type="NCBI Taxonomy" id="4232"/>
    <lineage>
        <taxon>Eukaryota</taxon>
        <taxon>Viridiplantae</taxon>
        <taxon>Streptophyta</taxon>
        <taxon>Embryophyta</taxon>
        <taxon>Tracheophyta</taxon>
        <taxon>Spermatophyta</taxon>
        <taxon>Magnoliopsida</taxon>
        <taxon>eudicotyledons</taxon>
        <taxon>Gunneridae</taxon>
        <taxon>Pentapetalae</taxon>
        <taxon>asterids</taxon>
        <taxon>campanulids</taxon>
        <taxon>Asterales</taxon>
        <taxon>Asteraceae</taxon>
        <taxon>Asteroideae</taxon>
        <taxon>Heliantheae alliance</taxon>
        <taxon>Heliantheae</taxon>
        <taxon>Helianthus</taxon>
    </lineage>
</organism>
<evidence type="ECO:0000313" key="2">
    <source>
        <dbReference type="Proteomes" id="UP000215914"/>
    </source>
</evidence>